<feature type="domain" description="C2H2-type" evidence="12">
    <location>
        <begin position="28"/>
        <end position="55"/>
    </location>
</feature>
<keyword evidence="9" id="KW-0539">Nucleus</keyword>
<dbReference type="KEGG" id="bfo:118420663"/>
<evidence type="ECO:0000256" key="5">
    <source>
        <dbReference type="ARBA" id="ARBA00022833"/>
    </source>
</evidence>
<evidence type="ECO:0000256" key="8">
    <source>
        <dbReference type="ARBA" id="ARBA00023163"/>
    </source>
</evidence>
<organism evidence="13 15">
    <name type="scientific">Branchiostoma floridae</name>
    <name type="common">Florida lancelet</name>
    <name type="synonym">Amphioxus</name>
    <dbReference type="NCBI Taxonomy" id="7739"/>
    <lineage>
        <taxon>Eukaryota</taxon>
        <taxon>Metazoa</taxon>
        <taxon>Chordata</taxon>
        <taxon>Cephalochordata</taxon>
        <taxon>Leptocardii</taxon>
        <taxon>Amphioxiformes</taxon>
        <taxon>Branchiostomatidae</taxon>
        <taxon>Branchiostoma</taxon>
    </lineage>
</organism>
<accession>A0A9J7LJ48</accession>
<reference evidence="13" key="1">
    <citation type="journal article" date="2020" name="Nat. Ecol. Evol.">
        <title>Deeply conserved synteny resolves early events in vertebrate evolution.</title>
        <authorList>
            <person name="Simakov O."/>
            <person name="Marletaz F."/>
            <person name="Yue J.X."/>
            <person name="O'Connell B."/>
            <person name="Jenkins J."/>
            <person name="Brandt A."/>
            <person name="Calef R."/>
            <person name="Tung C.H."/>
            <person name="Huang T.K."/>
            <person name="Schmutz J."/>
            <person name="Satoh N."/>
            <person name="Yu J.K."/>
            <person name="Putnam N.H."/>
            <person name="Green R.E."/>
            <person name="Rokhsar D.S."/>
        </authorList>
    </citation>
    <scope>NUCLEOTIDE SEQUENCE [LARGE SCALE GENOMIC DNA]</scope>
    <source>
        <strain evidence="13">S238N-H82</strain>
    </source>
</reference>
<feature type="region of interest" description="Disordered" evidence="11">
    <location>
        <begin position="225"/>
        <end position="250"/>
    </location>
</feature>
<dbReference type="PANTHER" id="PTHR24393">
    <property type="entry name" value="ZINC FINGER PROTEIN"/>
    <property type="match status" value="1"/>
</dbReference>
<evidence type="ECO:0000313" key="15">
    <source>
        <dbReference type="RefSeq" id="XP_035683442.1"/>
    </source>
</evidence>
<dbReference type="InterPro" id="IPR013087">
    <property type="entry name" value="Znf_C2H2_type"/>
</dbReference>
<dbReference type="GO" id="GO:0008270">
    <property type="term" value="F:zinc ion binding"/>
    <property type="evidence" value="ECO:0007669"/>
    <property type="project" value="UniProtKB-KW"/>
</dbReference>
<evidence type="ECO:0000256" key="2">
    <source>
        <dbReference type="ARBA" id="ARBA00022723"/>
    </source>
</evidence>
<evidence type="ECO:0000256" key="10">
    <source>
        <dbReference type="PROSITE-ProRule" id="PRU00042"/>
    </source>
</evidence>
<evidence type="ECO:0000256" key="1">
    <source>
        <dbReference type="ARBA" id="ARBA00004123"/>
    </source>
</evidence>
<comment type="subcellular location">
    <subcellularLocation>
        <location evidence="1">Nucleus</location>
    </subcellularLocation>
</comment>
<name>A0A9J7LJ48_BRAFL</name>
<dbReference type="GeneID" id="118420663"/>
<keyword evidence="7" id="KW-0238">DNA-binding</keyword>
<evidence type="ECO:0000256" key="6">
    <source>
        <dbReference type="ARBA" id="ARBA00023015"/>
    </source>
</evidence>
<evidence type="ECO:0000256" key="4">
    <source>
        <dbReference type="ARBA" id="ARBA00022771"/>
    </source>
</evidence>
<evidence type="ECO:0000256" key="7">
    <source>
        <dbReference type="ARBA" id="ARBA00023125"/>
    </source>
</evidence>
<dbReference type="InterPro" id="IPR036236">
    <property type="entry name" value="Znf_C2H2_sf"/>
</dbReference>
<dbReference type="GO" id="GO:0003677">
    <property type="term" value="F:DNA binding"/>
    <property type="evidence" value="ECO:0007669"/>
    <property type="project" value="UniProtKB-KW"/>
</dbReference>
<evidence type="ECO:0000256" key="11">
    <source>
        <dbReference type="SAM" id="MobiDB-lite"/>
    </source>
</evidence>
<evidence type="ECO:0000256" key="3">
    <source>
        <dbReference type="ARBA" id="ARBA00022737"/>
    </source>
</evidence>
<dbReference type="RefSeq" id="XP_035683442.1">
    <property type="nucleotide sequence ID" value="XM_035827549.1"/>
</dbReference>
<keyword evidence="8" id="KW-0804">Transcription</keyword>
<reference evidence="14 15" key="2">
    <citation type="submission" date="2025-04" db="UniProtKB">
        <authorList>
            <consortium name="RefSeq"/>
        </authorList>
    </citation>
    <scope>IDENTIFICATION</scope>
    <source>
        <strain evidence="14 15">S238N-H82</strain>
        <tissue evidence="14 15">Testes</tissue>
    </source>
</reference>
<dbReference type="Gene3D" id="3.30.160.60">
    <property type="entry name" value="Classic Zinc Finger"/>
    <property type="match status" value="3"/>
</dbReference>
<keyword evidence="6" id="KW-0805">Transcription regulation</keyword>
<dbReference type="FunFam" id="3.30.160.60:FF:000448">
    <property type="entry name" value="RE1-silencing transcription factor A"/>
    <property type="match status" value="1"/>
</dbReference>
<feature type="domain" description="C2H2-type" evidence="12">
    <location>
        <begin position="56"/>
        <end position="83"/>
    </location>
</feature>
<dbReference type="PROSITE" id="PS50157">
    <property type="entry name" value="ZINC_FINGER_C2H2_2"/>
    <property type="match status" value="3"/>
</dbReference>
<feature type="region of interest" description="Disordered" evidence="11">
    <location>
        <begin position="1"/>
        <end position="22"/>
    </location>
</feature>
<dbReference type="AlphaFoldDB" id="A0A9J7LJ48"/>
<dbReference type="OMA" id="PTICIEH"/>
<gene>
    <name evidence="14 15" type="primary">LOC118420663</name>
</gene>
<protein>
    <submittedName>
        <fullName evidence="14 15">Zinc finger protein 234-like</fullName>
    </submittedName>
</protein>
<keyword evidence="2" id="KW-0479">Metal-binding</keyword>
<feature type="domain" description="C2H2-type" evidence="12">
    <location>
        <begin position="84"/>
        <end position="112"/>
    </location>
</feature>
<evidence type="ECO:0000313" key="14">
    <source>
        <dbReference type="RefSeq" id="XP_035683440.1"/>
    </source>
</evidence>
<keyword evidence="5" id="KW-0862">Zinc</keyword>
<evidence type="ECO:0000259" key="12">
    <source>
        <dbReference type="PROSITE" id="PS50157"/>
    </source>
</evidence>
<keyword evidence="3" id="KW-0677">Repeat</keyword>
<dbReference type="Proteomes" id="UP000001554">
    <property type="component" value="Chromosome 8"/>
</dbReference>
<dbReference type="RefSeq" id="XP_035683440.1">
    <property type="nucleotide sequence ID" value="XM_035827547.1"/>
</dbReference>
<keyword evidence="13" id="KW-1185">Reference proteome</keyword>
<sequence length="250" mass="27534">MEPGGTDAHMISDPPQDPEMEADKGRPYKCRFCDYAATQRTHLRCHERTHTGEKPYKCNLCGYAAAQKTNLNSHKRVHSGERPYKCKMCPYAAIQRSNLTSHYRAKHGVQKPTIYIEHGSPPRMRVEQQDGNALSDIADAHGIEQVQGFSNTGFSPYPNQGEHSPGFTMVRTPSLHMAVNGNHINVPASIGSYTARQSERTSSTASSCGQGEEIMDLTCIKKEEAVGVSEESQPLDNNKDEAALTHTSSS</sequence>
<dbReference type="GO" id="GO:0005634">
    <property type="term" value="C:nucleus"/>
    <property type="evidence" value="ECO:0007669"/>
    <property type="project" value="UniProtKB-SubCell"/>
</dbReference>
<evidence type="ECO:0000313" key="13">
    <source>
        <dbReference type="Proteomes" id="UP000001554"/>
    </source>
</evidence>
<keyword evidence="4 10" id="KW-0863">Zinc-finger</keyword>
<proteinExistence type="predicted"/>
<dbReference type="Pfam" id="PF00096">
    <property type="entry name" value="zf-C2H2"/>
    <property type="match status" value="2"/>
</dbReference>
<dbReference type="OrthoDB" id="10027876at2759"/>
<evidence type="ECO:0000256" key="9">
    <source>
        <dbReference type="ARBA" id="ARBA00023242"/>
    </source>
</evidence>
<dbReference type="PANTHER" id="PTHR24393:SF163">
    <property type="entry name" value="GASTRULA ZINC FINGER PROTEIN XLCGF7.1-LIKE"/>
    <property type="match status" value="1"/>
</dbReference>
<dbReference type="FunFam" id="3.30.160.60:FF:000325">
    <property type="entry name" value="ZFP90 zinc finger protein"/>
    <property type="match status" value="1"/>
</dbReference>
<dbReference type="FunFam" id="3.30.160.60:FF:000882">
    <property type="entry name" value="Predicted gene, 21060"/>
    <property type="match status" value="1"/>
</dbReference>
<dbReference type="SUPFAM" id="SSF57667">
    <property type="entry name" value="beta-beta-alpha zinc fingers"/>
    <property type="match status" value="2"/>
</dbReference>
<dbReference type="SMART" id="SM00355">
    <property type="entry name" value="ZnF_C2H2"/>
    <property type="match status" value="3"/>
</dbReference>